<dbReference type="OrthoDB" id="115554at2"/>
<dbReference type="Pfam" id="PF01118">
    <property type="entry name" value="Semialdhyde_dh"/>
    <property type="match status" value="1"/>
</dbReference>
<dbReference type="GO" id="GO:0051287">
    <property type="term" value="F:NAD binding"/>
    <property type="evidence" value="ECO:0007669"/>
    <property type="project" value="InterPro"/>
</dbReference>
<dbReference type="Proteomes" id="UP000006844">
    <property type="component" value="Chromosome"/>
</dbReference>
<comment type="similarity">
    <text evidence="1">Belongs to the aspartate-semialdehyde dehydrogenase family.</text>
</comment>
<dbReference type="EMBL" id="CP002467">
    <property type="protein sequence ID" value="ADV81779.1"/>
    <property type="molecule type" value="Genomic_DNA"/>
</dbReference>
<dbReference type="CDD" id="cd17894">
    <property type="entry name" value="ASADH_USG1_N"/>
    <property type="match status" value="1"/>
</dbReference>
<dbReference type="Gene3D" id="3.40.50.720">
    <property type="entry name" value="NAD(P)-binding Rossmann-like Domain"/>
    <property type="match status" value="1"/>
</dbReference>
<dbReference type="GO" id="GO:0008652">
    <property type="term" value="P:amino acid biosynthetic process"/>
    <property type="evidence" value="ECO:0007669"/>
    <property type="project" value="InterPro"/>
</dbReference>
<evidence type="ECO:0000256" key="1">
    <source>
        <dbReference type="ARBA" id="ARBA00010584"/>
    </source>
</evidence>
<proteinExistence type="inferred from homology"/>
<dbReference type="SUPFAM" id="SSF55347">
    <property type="entry name" value="Glyceraldehyde-3-phosphate dehydrogenase-like, C-terminal domain"/>
    <property type="match status" value="1"/>
</dbReference>
<protein>
    <submittedName>
        <fullName evidence="3">Semialdehyde dehydrogenase NAD-binding protein</fullName>
    </submittedName>
</protein>
<dbReference type="GO" id="GO:0016620">
    <property type="term" value="F:oxidoreductase activity, acting on the aldehyde or oxo group of donors, NAD or NADP as acceptor"/>
    <property type="evidence" value="ECO:0007669"/>
    <property type="project" value="InterPro"/>
</dbReference>
<keyword evidence="4" id="KW-1185">Reference proteome</keyword>
<gene>
    <name evidence="3" type="ordered locus">AciPR4_0946</name>
</gene>
<dbReference type="STRING" id="401053.AciPR4_0946"/>
<dbReference type="PANTHER" id="PTHR46278">
    <property type="entry name" value="DEHYDROGENASE, PUTATIVE-RELATED"/>
    <property type="match status" value="1"/>
</dbReference>
<dbReference type="InterPro" id="IPR036291">
    <property type="entry name" value="NAD(P)-bd_dom_sf"/>
</dbReference>
<dbReference type="AlphaFoldDB" id="E8V7T1"/>
<dbReference type="GO" id="GO:0046983">
    <property type="term" value="F:protein dimerization activity"/>
    <property type="evidence" value="ECO:0007669"/>
    <property type="project" value="InterPro"/>
</dbReference>
<dbReference type="SMART" id="SM00859">
    <property type="entry name" value="Semialdhyde_dh"/>
    <property type="match status" value="1"/>
</dbReference>
<feature type="domain" description="Semialdehyde dehydrogenase NAD-binding" evidence="2">
    <location>
        <begin position="7"/>
        <end position="121"/>
    </location>
</feature>
<dbReference type="CDD" id="cd18129">
    <property type="entry name" value="ASADH_C_USG1_like"/>
    <property type="match status" value="1"/>
</dbReference>
<organism evidence="3 4">
    <name type="scientific">Terriglobus saanensis (strain ATCC BAA-1853 / DSM 23119 / SP1PR4)</name>
    <dbReference type="NCBI Taxonomy" id="401053"/>
    <lineage>
        <taxon>Bacteria</taxon>
        <taxon>Pseudomonadati</taxon>
        <taxon>Acidobacteriota</taxon>
        <taxon>Terriglobia</taxon>
        <taxon>Terriglobales</taxon>
        <taxon>Acidobacteriaceae</taxon>
        <taxon>Terriglobus</taxon>
    </lineage>
</organism>
<dbReference type="Pfam" id="PF02774">
    <property type="entry name" value="Semialdhyde_dhC"/>
    <property type="match status" value="1"/>
</dbReference>
<evidence type="ECO:0000313" key="3">
    <source>
        <dbReference type="EMBL" id="ADV81779.1"/>
    </source>
</evidence>
<dbReference type="eggNOG" id="COG0136">
    <property type="taxonomic scope" value="Bacteria"/>
</dbReference>
<accession>E8V7T1</accession>
<evidence type="ECO:0000259" key="2">
    <source>
        <dbReference type="SMART" id="SM00859"/>
    </source>
</evidence>
<sequence>MAKKLERVGIAGASSLVGKELAEELQESVLAAATVILLDEGDAAGQLETVADEVTFVQKMEPAAFEGMDFVFFAGDPEATKRHWRDAGRWGASIVDTTYALEGEKGVLVRSPWVQDEATTKPDLKTPGVVSAHPVAVMLGLVAKQMQTGLKVHSLAATVMQPASEHGRAAMDELHQQTVNLLSFQPLPKDEYDAQVAFNLLPAFGEEAKVKLSTTAERVRKHYAAIGGDAFPKLALTVIQVPVFHGYAISVMVELQELASQEQVETALACDQIDLVMDDVDPPSNLSAAGQRDVLVRVTAEPAEAAVATRFWLWMTADNLKLTALNAIACAMELRKLRPVGSVQ</sequence>
<dbReference type="Gene3D" id="3.30.360.10">
    <property type="entry name" value="Dihydrodipicolinate Reductase, domain 2"/>
    <property type="match status" value="1"/>
</dbReference>
<dbReference type="PIRSF" id="PIRSF000148">
    <property type="entry name" value="ASA_dh"/>
    <property type="match status" value="1"/>
</dbReference>
<dbReference type="KEGG" id="tsa:AciPR4_0946"/>
<reference evidence="3 4" key="1">
    <citation type="journal article" date="2012" name="Stand. Genomic Sci.">
        <title>Complete genome sequence of Terriglobus saanensis type strain SP1PR4(T), an Acidobacteria from tundra soil.</title>
        <authorList>
            <person name="Rawat S.R."/>
            <person name="Mannisto M.K."/>
            <person name="Starovoytov V."/>
            <person name="Goodwin L."/>
            <person name="Nolan M."/>
            <person name="Hauser L."/>
            <person name="Land M."/>
            <person name="Davenport K.W."/>
            <person name="Woyke T."/>
            <person name="Haggblom M.M."/>
        </authorList>
    </citation>
    <scope>NUCLEOTIDE SEQUENCE</scope>
    <source>
        <strain evidence="4">ATCC BAA-1853 / DSM 23119 / SP1PR4</strain>
    </source>
</reference>
<dbReference type="InterPro" id="IPR012280">
    <property type="entry name" value="Semialdhyde_DH_dimer_dom"/>
</dbReference>
<dbReference type="HOGENOM" id="CLU_049966_0_1_0"/>
<evidence type="ECO:0000313" key="4">
    <source>
        <dbReference type="Proteomes" id="UP000006844"/>
    </source>
</evidence>
<dbReference type="SUPFAM" id="SSF51735">
    <property type="entry name" value="NAD(P)-binding Rossmann-fold domains"/>
    <property type="match status" value="1"/>
</dbReference>
<dbReference type="PANTHER" id="PTHR46278:SF2">
    <property type="entry name" value="ASPARTATE-SEMIALDEHYDE DEHYDROGENASE"/>
    <property type="match status" value="1"/>
</dbReference>
<name>E8V7T1_TERSS</name>
<dbReference type="InterPro" id="IPR000534">
    <property type="entry name" value="Semialdehyde_DH_NAD-bd"/>
</dbReference>
<dbReference type="RefSeq" id="WP_013567512.1">
    <property type="nucleotide sequence ID" value="NC_014963.1"/>
</dbReference>